<reference evidence="1" key="2">
    <citation type="journal article" date="2023" name="Proc. Natl. Acad. Sci. U.S.A.">
        <title>A global phylogenomic analysis of the shiitake genus Lentinula.</title>
        <authorList>
            <person name="Sierra-Patev S."/>
            <person name="Min B."/>
            <person name="Naranjo-Ortiz M."/>
            <person name="Looney B."/>
            <person name="Konkel Z."/>
            <person name="Slot J.C."/>
            <person name="Sakamoto Y."/>
            <person name="Steenwyk J.L."/>
            <person name="Rokas A."/>
            <person name="Carro J."/>
            <person name="Camarero S."/>
            <person name="Ferreira P."/>
            <person name="Molpeceres G."/>
            <person name="Ruiz-Duenas F.J."/>
            <person name="Serrano A."/>
            <person name="Henrissat B."/>
            <person name="Drula E."/>
            <person name="Hughes K.W."/>
            <person name="Mata J.L."/>
            <person name="Ishikawa N.K."/>
            <person name="Vargas-Isla R."/>
            <person name="Ushijima S."/>
            <person name="Smith C.A."/>
            <person name="Donoghue J."/>
            <person name="Ahrendt S."/>
            <person name="Andreopoulos W."/>
            <person name="He G."/>
            <person name="LaButti K."/>
            <person name="Lipzen A."/>
            <person name="Ng V."/>
            <person name="Riley R."/>
            <person name="Sandor L."/>
            <person name="Barry K."/>
            <person name="Martinez A.T."/>
            <person name="Xiao Y."/>
            <person name="Gibbons J.G."/>
            <person name="Terashima K."/>
            <person name="Grigoriev I.V."/>
            <person name="Hibbett D."/>
        </authorList>
    </citation>
    <scope>NUCLEOTIDE SEQUENCE</scope>
    <source>
        <strain evidence="1">Sp2 HRB7682 ss15</strain>
    </source>
</reference>
<proteinExistence type="predicted"/>
<evidence type="ECO:0000313" key="2">
    <source>
        <dbReference type="Proteomes" id="UP001150238"/>
    </source>
</evidence>
<protein>
    <submittedName>
        <fullName evidence="1">Uncharacterized protein</fullName>
    </submittedName>
</protein>
<evidence type="ECO:0000313" key="1">
    <source>
        <dbReference type="EMBL" id="KAJ4465360.1"/>
    </source>
</evidence>
<sequence length="280" mass="30650">MDGAGFTHSSIQATDAEKSGTGTVHVWIESGCRRSELTTGEEQSHWGTYFWRLIARIDPERFALIVDEGILNNSSLGGRKLGKRLAFNGVYDLFAASDDAGESYMVLLKQALLLLLQEEAPNVQYFRYLIFSIHSFHPRLKPVHQRVHSIPAFAWSDLVRLTKSSPALPLLITLSALPFSVLEAPSAGYTLAVRGLFVRLLAVSLLPGRLPLRTLACLSSHLPLTKMNVLYAKPSGDNSNAPSPLSDMASGDALGAKIHLMSNLLAFMPPSPRYSKQGLH</sequence>
<dbReference type="Proteomes" id="UP001150238">
    <property type="component" value="Unassembled WGS sequence"/>
</dbReference>
<gene>
    <name evidence="1" type="ORF">C8J55DRAFT_566285</name>
</gene>
<accession>A0A9W8ZRW4</accession>
<dbReference type="AlphaFoldDB" id="A0A9W8ZRW4"/>
<organism evidence="1 2">
    <name type="scientific">Lentinula lateritia</name>
    <dbReference type="NCBI Taxonomy" id="40482"/>
    <lineage>
        <taxon>Eukaryota</taxon>
        <taxon>Fungi</taxon>
        <taxon>Dikarya</taxon>
        <taxon>Basidiomycota</taxon>
        <taxon>Agaricomycotina</taxon>
        <taxon>Agaricomycetes</taxon>
        <taxon>Agaricomycetidae</taxon>
        <taxon>Agaricales</taxon>
        <taxon>Marasmiineae</taxon>
        <taxon>Omphalotaceae</taxon>
        <taxon>Lentinula</taxon>
    </lineage>
</organism>
<dbReference type="EMBL" id="JANVFS010000051">
    <property type="protein sequence ID" value="KAJ4465360.1"/>
    <property type="molecule type" value="Genomic_DNA"/>
</dbReference>
<name>A0A9W8ZRW4_9AGAR</name>
<comment type="caution">
    <text evidence="1">The sequence shown here is derived from an EMBL/GenBank/DDBJ whole genome shotgun (WGS) entry which is preliminary data.</text>
</comment>
<reference evidence="1" key="1">
    <citation type="submission" date="2022-08" db="EMBL/GenBank/DDBJ databases">
        <authorList>
            <consortium name="DOE Joint Genome Institute"/>
            <person name="Min B."/>
            <person name="Riley R."/>
            <person name="Sierra-Patev S."/>
            <person name="Naranjo-Ortiz M."/>
            <person name="Looney B."/>
            <person name="Konkel Z."/>
            <person name="Slot J.C."/>
            <person name="Sakamoto Y."/>
            <person name="Steenwyk J.L."/>
            <person name="Rokas A."/>
            <person name="Carro J."/>
            <person name="Camarero S."/>
            <person name="Ferreira P."/>
            <person name="Molpeceres G."/>
            <person name="Ruiz-Duenas F.J."/>
            <person name="Serrano A."/>
            <person name="Henrissat B."/>
            <person name="Drula E."/>
            <person name="Hughes K.W."/>
            <person name="Mata J.L."/>
            <person name="Ishikawa N.K."/>
            <person name="Vargas-Isla R."/>
            <person name="Ushijima S."/>
            <person name="Smith C.A."/>
            <person name="Ahrendt S."/>
            <person name="Andreopoulos W."/>
            <person name="He G."/>
            <person name="Labutti K."/>
            <person name="Lipzen A."/>
            <person name="Ng V."/>
            <person name="Sandor L."/>
            <person name="Barry K."/>
            <person name="Martinez A.T."/>
            <person name="Xiao Y."/>
            <person name="Gibbons J.G."/>
            <person name="Terashima K."/>
            <person name="Hibbett D.S."/>
            <person name="Grigoriev I.V."/>
        </authorList>
    </citation>
    <scope>NUCLEOTIDE SEQUENCE</scope>
    <source>
        <strain evidence="1">Sp2 HRB7682 ss15</strain>
    </source>
</reference>